<keyword evidence="3" id="KW-1185">Reference proteome</keyword>
<dbReference type="AlphaFoldDB" id="A0AAD9SAZ8"/>
<sequence>MPNTVNPGAVDKPEFSTAGSSKKRAAKPDASEGSSATKKPKAATTNQVHTQSSSSVPPHLTTFAFEAPNNNKVAQTASISSTAPLKFVPRFRPAHRMAPESADEVGESSGVNDQVAAQGPSQPSTFETTLALAQEQSAVWQYVKNLLDGTKFNCKSELEQQAYLQILSLPKRNDLDDKIMWEADLHQRRYHVIMGAILQVVGVEGHCSACPVKTNSEHKQQTCIGLPPSATGPEYEDLLSYVASRCCNCIRSTYAPHTCSFKPGHPSDDQVSGAAAAIVKNDCSPSAKIFQPQARASILAAANEALRTHFKTSPSASPKPDKENASLEAASKIIVEICSIAIDASDQLPQNELADFLNWMTSMFSFSSSSPDLERRAIAILARTRELPPNIQTIVRRRFAGMLPSNGQTGVNSAFLI</sequence>
<feature type="region of interest" description="Disordered" evidence="1">
    <location>
        <begin position="97"/>
        <end position="123"/>
    </location>
</feature>
<organism evidence="2 3">
    <name type="scientific">Phomopsis amygdali</name>
    <name type="common">Fusicoccum amygdali</name>
    <dbReference type="NCBI Taxonomy" id="1214568"/>
    <lineage>
        <taxon>Eukaryota</taxon>
        <taxon>Fungi</taxon>
        <taxon>Dikarya</taxon>
        <taxon>Ascomycota</taxon>
        <taxon>Pezizomycotina</taxon>
        <taxon>Sordariomycetes</taxon>
        <taxon>Sordariomycetidae</taxon>
        <taxon>Diaporthales</taxon>
        <taxon>Diaporthaceae</taxon>
        <taxon>Diaporthe</taxon>
    </lineage>
</organism>
<evidence type="ECO:0000313" key="2">
    <source>
        <dbReference type="EMBL" id="KAK2602862.1"/>
    </source>
</evidence>
<accession>A0AAD9SAZ8</accession>
<comment type="caution">
    <text evidence="2">The sequence shown here is derived from an EMBL/GenBank/DDBJ whole genome shotgun (WGS) entry which is preliminary data.</text>
</comment>
<gene>
    <name evidence="2" type="ORF">N8I77_009364</name>
</gene>
<reference evidence="2" key="1">
    <citation type="submission" date="2023-06" db="EMBL/GenBank/DDBJ databases">
        <authorList>
            <person name="Noh H."/>
        </authorList>
    </citation>
    <scope>NUCLEOTIDE SEQUENCE</scope>
    <source>
        <strain evidence="2">DUCC20226</strain>
    </source>
</reference>
<proteinExistence type="predicted"/>
<name>A0AAD9SAZ8_PHOAM</name>
<evidence type="ECO:0000313" key="3">
    <source>
        <dbReference type="Proteomes" id="UP001265746"/>
    </source>
</evidence>
<evidence type="ECO:0000256" key="1">
    <source>
        <dbReference type="SAM" id="MobiDB-lite"/>
    </source>
</evidence>
<feature type="compositionally biased region" description="Polar residues" evidence="1">
    <location>
        <begin position="32"/>
        <end position="56"/>
    </location>
</feature>
<feature type="region of interest" description="Disordered" evidence="1">
    <location>
        <begin position="1"/>
        <end position="62"/>
    </location>
</feature>
<protein>
    <submittedName>
        <fullName evidence="2">Uncharacterized protein</fullName>
    </submittedName>
</protein>
<dbReference type="EMBL" id="JAUJFL010000005">
    <property type="protein sequence ID" value="KAK2602862.1"/>
    <property type="molecule type" value="Genomic_DNA"/>
</dbReference>
<dbReference type="Proteomes" id="UP001265746">
    <property type="component" value="Unassembled WGS sequence"/>
</dbReference>